<protein>
    <submittedName>
        <fullName evidence="2">Uncharacterized protein</fullName>
    </submittedName>
</protein>
<evidence type="ECO:0000313" key="2">
    <source>
        <dbReference type="EMBL" id="ADP82760.1"/>
    </source>
</evidence>
<dbReference type="EMBL" id="CP002299">
    <property type="protein sequence ID" value="ADP82760.1"/>
    <property type="molecule type" value="Genomic_DNA"/>
</dbReference>
<accession>E3IZJ0</accession>
<name>E3IZJ0_PSEI1</name>
<dbReference type="AlphaFoldDB" id="E3IZJ0"/>
<dbReference type="HOGENOM" id="CLU_554078_0_0_11"/>
<feature type="compositionally biased region" description="Low complexity" evidence="1">
    <location>
        <begin position="244"/>
        <end position="253"/>
    </location>
</feature>
<dbReference type="STRING" id="298654.FraEuI1c_4770"/>
<feature type="region of interest" description="Disordered" evidence="1">
    <location>
        <begin position="97"/>
        <end position="137"/>
    </location>
</feature>
<dbReference type="RefSeq" id="WP_013425878.1">
    <property type="nucleotide sequence ID" value="NC_014666.1"/>
</dbReference>
<feature type="compositionally biased region" description="Gly residues" evidence="1">
    <location>
        <begin position="254"/>
        <end position="264"/>
    </location>
</feature>
<proteinExistence type="predicted"/>
<dbReference type="Proteomes" id="UP000002484">
    <property type="component" value="Chromosome"/>
</dbReference>
<feature type="region of interest" description="Disordered" evidence="1">
    <location>
        <begin position="244"/>
        <end position="264"/>
    </location>
</feature>
<keyword evidence="3" id="KW-1185">Reference proteome</keyword>
<organism evidence="2 3">
    <name type="scientific">Pseudofrankia inefficax (strain DSM 45817 / CECT 9037 / DDB 130130 / EuI1c)</name>
    <name type="common">Frankia inefficax</name>
    <dbReference type="NCBI Taxonomy" id="298654"/>
    <lineage>
        <taxon>Bacteria</taxon>
        <taxon>Bacillati</taxon>
        <taxon>Actinomycetota</taxon>
        <taxon>Actinomycetes</taxon>
        <taxon>Frankiales</taxon>
        <taxon>Frankiaceae</taxon>
        <taxon>Pseudofrankia</taxon>
    </lineage>
</organism>
<dbReference type="KEGG" id="fri:FraEuI1c_4770"/>
<gene>
    <name evidence="2" type="ordered locus">FraEuI1c_4770</name>
</gene>
<evidence type="ECO:0000313" key="3">
    <source>
        <dbReference type="Proteomes" id="UP000002484"/>
    </source>
</evidence>
<reference evidence="2 3" key="1">
    <citation type="submission" date="2010-10" db="EMBL/GenBank/DDBJ databases">
        <title>Complete sequence of Frankia sp. EuI1c.</title>
        <authorList>
            <consortium name="US DOE Joint Genome Institute"/>
            <person name="Lucas S."/>
            <person name="Copeland A."/>
            <person name="Lapidus A."/>
            <person name="Cheng J.-F."/>
            <person name="Bruce D."/>
            <person name="Goodwin L."/>
            <person name="Pitluck S."/>
            <person name="Chertkov O."/>
            <person name="Detter J.C."/>
            <person name="Han C."/>
            <person name="Tapia R."/>
            <person name="Land M."/>
            <person name="Hauser L."/>
            <person name="Jeffries C."/>
            <person name="Kyrpides N."/>
            <person name="Ivanova N."/>
            <person name="Mikhailova N."/>
            <person name="Beauchemin N."/>
            <person name="Sen A."/>
            <person name="Sur S.A."/>
            <person name="Gtari M."/>
            <person name="Wall L."/>
            <person name="Tisa L."/>
            <person name="Woyke T."/>
        </authorList>
    </citation>
    <scope>NUCLEOTIDE SEQUENCE [LARGE SCALE GENOMIC DNA]</scope>
    <source>
        <strain evidence="3">DSM 45817 / CECT 9037 / EuI1c</strain>
    </source>
</reference>
<dbReference type="InParanoid" id="E3IZJ0"/>
<evidence type="ECO:0000256" key="1">
    <source>
        <dbReference type="SAM" id="MobiDB-lite"/>
    </source>
</evidence>
<sequence>MTGSRGAAVPADPPALGGAGVADLSGRLAAGDPTALADAYTRFSDRLLEVAAGHAQADGAAAVRAVLARLWEHPLRYPAGDDALAAALDAATSQYVAEQPARGAERVEVRGPGPARRPRPRLPGPLTGPTRSADDDAADPRVELLATALAYRPAVAATPPYAAPFAAWTATVDRVLAELSVLDWDRPTGHDGRTPREVVARLAGLDAALATAIGIPVAGALAQPGADPAAEGIVPAMARQAGSGATAGRQAGPAGAGTGGGARPDGVVGGSAPVRPAAYWPAVFWPPVFWPPVLLWRTWHEGARGLCAWLAGREPEAAKTPVDAFGWTAPVEDHLVSRMLGTWLDGSAIAAAAGVRLPALRATELRAATRLALGRVRWPGGPDGAGSDPAPLTLALTRVDPTGQPAAGRPGGAVVVGRWLVGPGREPLALPSDGPAGSQPPPGGEVCLDVVDFCLLATGRRGPVETAADGVLTASPAAGRALLAGMAAVLPA</sequence>